<feature type="chain" id="PRO_5002665665" description="Tetratricopeptide repeat protein" evidence="1">
    <location>
        <begin position="32"/>
        <end position="297"/>
    </location>
</feature>
<dbReference type="RefSeq" id="WP_023659922.1">
    <property type="nucleotide sequence ID" value="NZ_CM002299.1"/>
</dbReference>
<protein>
    <recommendedName>
        <fullName evidence="4">Tetratricopeptide repeat protein</fullName>
    </recommendedName>
</protein>
<gene>
    <name evidence="2" type="ORF">KT71_01935</name>
</gene>
<dbReference type="EMBL" id="AAOA02000002">
    <property type="protein sequence ID" value="EAQ98698.2"/>
    <property type="molecule type" value="Genomic_DNA"/>
</dbReference>
<keyword evidence="1" id="KW-0732">Signal</keyword>
<dbReference type="InterPro" id="IPR011990">
    <property type="entry name" value="TPR-like_helical_dom_sf"/>
</dbReference>
<accession>A4A6Q1</accession>
<dbReference type="InterPro" id="IPR019734">
    <property type="entry name" value="TPR_rpt"/>
</dbReference>
<evidence type="ECO:0000256" key="1">
    <source>
        <dbReference type="SAM" id="SignalP"/>
    </source>
</evidence>
<reference evidence="2 3" key="1">
    <citation type="journal article" date="2007" name="Proc. Natl. Acad. Sci. U.S.A.">
        <title>Characterization of a marine gammaproteobacterium capable of aerobic anoxygenic photosynthesis.</title>
        <authorList>
            <person name="Fuchs B.M."/>
            <person name="Spring S."/>
            <person name="Teeling H."/>
            <person name="Quast C."/>
            <person name="Wulf J."/>
            <person name="Schattenhofer M."/>
            <person name="Yan S."/>
            <person name="Ferriera S."/>
            <person name="Johnson J."/>
            <person name="Glockner F.O."/>
            <person name="Amann R."/>
        </authorList>
    </citation>
    <scope>NUCLEOTIDE SEQUENCE [LARGE SCALE GENOMIC DNA]</scope>
    <source>
        <strain evidence="2">KT71</strain>
    </source>
</reference>
<evidence type="ECO:0000313" key="3">
    <source>
        <dbReference type="Proteomes" id="UP000019205"/>
    </source>
</evidence>
<evidence type="ECO:0008006" key="4">
    <source>
        <dbReference type="Google" id="ProtNLM"/>
    </source>
</evidence>
<evidence type="ECO:0000313" key="2">
    <source>
        <dbReference type="EMBL" id="EAQ98698.2"/>
    </source>
</evidence>
<dbReference type="HOGENOM" id="CLU_935987_0_0_6"/>
<comment type="caution">
    <text evidence="2">The sequence shown here is derived from an EMBL/GenBank/DDBJ whole genome shotgun (WGS) entry which is preliminary data.</text>
</comment>
<dbReference type="Proteomes" id="UP000019205">
    <property type="component" value="Chromosome"/>
</dbReference>
<dbReference type="STRING" id="314285.KT71_01935"/>
<sequence length="297" mass="33281">MTRIPNWGSLRSLRVLALSALIMSSVSPAAANTSLYSYGGVNDEALALYRQGWSEILERGRWAEAERLYRAALVLAPDFVIAKSVLARMTDDAAEREALVHEINRSRGRVDVRGQLILDPYAMTLTLITARESGATLRAGFREDLTNLAIANYQKFIEHYPDEWAVRIEYLEWIHAKQGPGEALRAIEAMKAANPAHGARLSYFPASFYAEIGDFAKATEEAERFIRQLGPGDWPQAHYIGAFIAHLQGDYRLASESINDALRLDPQHIIAQRLKVEIEKALNDRSLQVETEEPEDS</sequence>
<name>A4A6Q1_9GAMM</name>
<keyword evidence="3" id="KW-1185">Reference proteome</keyword>
<organism evidence="2 3">
    <name type="scientific">Congregibacter litoralis KT71</name>
    <dbReference type="NCBI Taxonomy" id="314285"/>
    <lineage>
        <taxon>Bacteria</taxon>
        <taxon>Pseudomonadati</taxon>
        <taxon>Pseudomonadota</taxon>
        <taxon>Gammaproteobacteria</taxon>
        <taxon>Cellvibrionales</taxon>
        <taxon>Halieaceae</taxon>
        <taxon>Congregibacter</taxon>
    </lineage>
</organism>
<feature type="signal peptide" evidence="1">
    <location>
        <begin position="1"/>
        <end position="31"/>
    </location>
</feature>
<dbReference type="Gene3D" id="1.25.40.10">
    <property type="entry name" value="Tetratricopeptide repeat domain"/>
    <property type="match status" value="1"/>
</dbReference>
<dbReference type="AlphaFoldDB" id="A4A6Q1"/>
<dbReference type="SMART" id="SM00028">
    <property type="entry name" value="TPR"/>
    <property type="match status" value="2"/>
</dbReference>
<dbReference type="eggNOG" id="ENOG503374W">
    <property type="taxonomic scope" value="Bacteria"/>
</dbReference>
<dbReference type="OrthoDB" id="9814129at2"/>
<proteinExistence type="predicted"/>
<reference evidence="2 3" key="2">
    <citation type="journal article" date="2009" name="PLoS ONE">
        <title>The photosynthetic apparatus and its regulation in the aerobic gammaproteobacterium Congregibacter litoralis gen. nov., sp. nov.</title>
        <authorList>
            <person name="Spring S."/>
            <person name="Lunsdorf H."/>
            <person name="Fuchs B.M."/>
            <person name="Tindall B.J."/>
        </authorList>
    </citation>
    <scope>NUCLEOTIDE SEQUENCE [LARGE SCALE GENOMIC DNA]</scope>
    <source>
        <strain evidence="2">KT71</strain>
    </source>
</reference>
<dbReference type="SUPFAM" id="SSF48452">
    <property type="entry name" value="TPR-like"/>
    <property type="match status" value="1"/>
</dbReference>